<feature type="region of interest" description="Disordered" evidence="1">
    <location>
        <begin position="320"/>
        <end position="341"/>
    </location>
</feature>
<comment type="caution">
    <text evidence="2">The sequence shown here is derived from an EMBL/GenBank/DDBJ whole genome shotgun (WGS) entry which is preliminary data.</text>
</comment>
<sequence length="341" mass="37830">MISTDGAIYDERGQRASAAPLQPGSVLRPLAGALHPNAVAWPTPGSAAEELQRQATGSPNEQRLVHGGLLRTVKSAEGWRDLTFRLTEPLVHGDGRFSQVWRAAAGVSGQVCRHVVVKFIADALWRPKEDLGPLDWWYSLEDRIKSENHAYSALRPLQGRDVPHCYGSFSFDMPWGEPAVGFVLEDLLQVAEPVENRCKRDAAQLQGIHDWHRLAGPSLRQLQRIFALNVTSTHTDAARNIFVVHNTPTSNPKLVFAGFGRTAPLDKAQRKHEAKYPGHSVAGMDDHWLAGSWARLMGDRTLYYEWKGWARTEEPDLFIEDKPILDSESSGSSDASDGSEE</sequence>
<evidence type="ECO:0000313" key="3">
    <source>
        <dbReference type="Proteomes" id="UP001342314"/>
    </source>
</evidence>
<gene>
    <name evidence="2" type="ORF">Rhopal_002689-T1</name>
</gene>
<feature type="region of interest" description="Disordered" evidence="1">
    <location>
        <begin position="1"/>
        <end position="21"/>
    </location>
</feature>
<evidence type="ECO:0000313" key="2">
    <source>
        <dbReference type="EMBL" id="GJN89702.1"/>
    </source>
</evidence>
<dbReference type="AlphaFoldDB" id="A0AAV5GJS1"/>
<name>A0AAV5GJS1_9BASI</name>
<organism evidence="2 3">
    <name type="scientific">Rhodotorula paludigena</name>
    <dbReference type="NCBI Taxonomy" id="86838"/>
    <lineage>
        <taxon>Eukaryota</taxon>
        <taxon>Fungi</taxon>
        <taxon>Dikarya</taxon>
        <taxon>Basidiomycota</taxon>
        <taxon>Pucciniomycotina</taxon>
        <taxon>Microbotryomycetes</taxon>
        <taxon>Sporidiobolales</taxon>
        <taxon>Sporidiobolaceae</taxon>
        <taxon>Rhodotorula</taxon>
    </lineage>
</organism>
<reference evidence="2 3" key="1">
    <citation type="submission" date="2021-12" db="EMBL/GenBank/DDBJ databases">
        <title>High titer production of polyol ester of fatty acids by Rhodotorula paludigena BS15 towards product separation-free biomass refinery.</title>
        <authorList>
            <person name="Mano J."/>
            <person name="Ono H."/>
            <person name="Tanaka T."/>
            <person name="Naito K."/>
            <person name="Sushida H."/>
            <person name="Ike M."/>
            <person name="Tokuyasu K."/>
            <person name="Kitaoka M."/>
        </authorList>
    </citation>
    <scope>NUCLEOTIDE SEQUENCE [LARGE SCALE GENOMIC DNA]</scope>
    <source>
        <strain evidence="2 3">BS15</strain>
    </source>
</reference>
<dbReference type="EMBL" id="BQKY01000005">
    <property type="protein sequence ID" value="GJN89702.1"/>
    <property type="molecule type" value="Genomic_DNA"/>
</dbReference>
<evidence type="ECO:0000256" key="1">
    <source>
        <dbReference type="SAM" id="MobiDB-lite"/>
    </source>
</evidence>
<keyword evidence="3" id="KW-1185">Reference proteome</keyword>
<feature type="compositionally biased region" description="Low complexity" evidence="1">
    <location>
        <begin position="326"/>
        <end position="341"/>
    </location>
</feature>
<accession>A0AAV5GJS1</accession>
<dbReference type="Proteomes" id="UP001342314">
    <property type="component" value="Unassembled WGS sequence"/>
</dbReference>
<proteinExistence type="predicted"/>
<protein>
    <submittedName>
        <fullName evidence="2">Uncharacterized protein</fullName>
    </submittedName>
</protein>